<dbReference type="Pfam" id="PF03966">
    <property type="entry name" value="Trm112p"/>
    <property type="match status" value="1"/>
</dbReference>
<accession>A0A1R4H1Q5</accession>
<keyword evidence="2" id="KW-1185">Reference proteome</keyword>
<dbReference type="InterPro" id="IPR005651">
    <property type="entry name" value="Trm112-like"/>
</dbReference>
<dbReference type="Proteomes" id="UP000195442">
    <property type="component" value="Unassembled WGS sequence"/>
</dbReference>
<dbReference type="SUPFAM" id="SSF158997">
    <property type="entry name" value="Trm112p-like"/>
    <property type="match status" value="1"/>
</dbReference>
<protein>
    <submittedName>
        <fullName evidence="1">Uncharacterized protein</fullName>
    </submittedName>
</protein>
<sequence length="69" mass="7725">MIDKALLDILSCPVCKGLLVYDQDKQALTCKPDCLSFAVPEHWHGSANATLDTDFSKQLSHLLKTKHDR</sequence>
<proteinExistence type="predicted"/>
<organism evidence="1 2">
    <name type="scientific">Crenothrix polyspora</name>
    <dbReference type="NCBI Taxonomy" id="360316"/>
    <lineage>
        <taxon>Bacteria</taxon>
        <taxon>Pseudomonadati</taxon>
        <taxon>Pseudomonadota</taxon>
        <taxon>Gammaproteobacteria</taxon>
        <taxon>Methylococcales</taxon>
        <taxon>Crenotrichaceae</taxon>
        <taxon>Crenothrix</taxon>
    </lineage>
</organism>
<dbReference type="Gene3D" id="2.20.25.10">
    <property type="match status" value="1"/>
</dbReference>
<name>A0A1R4H1Q5_9GAMM</name>
<reference evidence="2" key="1">
    <citation type="submission" date="2017-02" db="EMBL/GenBank/DDBJ databases">
        <authorList>
            <person name="Daims H."/>
        </authorList>
    </citation>
    <scope>NUCLEOTIDE SEQUENCE [LARGE SCALE GENOMIC DNA]</scope>
</reference>
<dbReference type="EMBL" id="FUKJ01000058">
    <property type="protein sequence ID" value="SJM90172.1"/>
    <property type="molecule type" value="Genomic_DNA"/>
</dbReference>
<dbReference type="AlphaFoldDB" id="A0A1R4H1Q5"/>
<evidence type="ECO:0000313" key="1">
    <source>
        <dbReference type="EMBL" id="SJM90172.1"/>
    </source>
</evidence>
<evidence type="ECO:0000313" key="2">
    <source>
        <dbReference type="Proteomes" id="UP000195442"/>
    </source>
</evidence>
<gene>
    <name evidence="1" type="ORF">CRENPOLYSF2_1500014</name>
</gene>
<dbReference type="RefSeq" id="WP_256969455.1">
    <property type="nucleotide sequence ID" value="NZ_FUKJ01000058.1"/>
</dbReference>